<dbReference type="InterPro" id="IPR007728">
    <property type="entry name" value="Pre-SET_dom"/>
</dbReference>
<evidence type="ECO:0000259" key="13">
    <source>
        <dbReference type="PROSITE" id="PS50867"/>
    </source>
</evidence>
<evidence type="ECO:0000256" key="7">
    <source>
        <dbReference type="ARBA" id="ARBA00022723"/>
    </source>
</evidence>
<name>A0A1I7XH15_HETBA</name>
<dbReference type="GO" id="GO:0070828">
    <property type="term" value="P:heterochromatin organization"/>
    <property type="evidence" value="ECO:0007669"/>
    <property type="project" value="TreeGrafter"/>
</dbReference>
<evidence type="ECO:0000256" key="1">
    <source>
        <dbReference type="ARBA" id="ARBA00004123"/>
    </source>
</evidence>
<dbReference type="PANTHER" id="PTHR46024:SF1">
    <property type="entry name" value="HISTONE-LYSINE N-METHYLTRANSFERASE EGGLESS"/>
    <property type="match status" value="1"/>
</dbReference>
<comment type="subcellular location">
    <subcellularLocation>
        <location evidence="2">Chromosome</location>
    </subcellularLocation>
    <subcellularLocation>
        <location evidence="1">Nucleus</location>
    </subcellularLocation>
</comment>
<dbReference type="GO" id="GO:0005694">
    <property type="term" value="C:chromosome"/>
    <property type="evidence" value="ECO:0007669"/>
    <property type="project" value="UniProtKB-SubCell"/>
</dbReference>
<dbReference type="GO" id="GO:0003677">
    <property type="term" value="F:DNA binding"/>
    <property type="evidence" value="ECO:0007669"/>
    <property type="project" value="InterPro"/>
</dbReference>
<keyword evidence="8" id="KW-0862">Zinc</keyword>
<dbReference type="InterPro" id="IPR001214">
    <property type="entry name" value="SET_dom"/>
</dbReference>
<feature type="transmembrane region" description="Helical" evidence="11">
    <location>
        <begin position="892"/>
        <end position="910"/>
    </location>
</feature>
<dbReference type="SUPFAM" id="SSF54171">
    <property type="entry name" value="DNA-binding domain"/>
    <property type="match status" value="1"/>
</dbReference>
<dbReference type="SMART" id="SM00391">
    <property type="entry name" value="MBD"/>
    <property type="match status" value="1"/>
</dbReference>
<dbReference type="WBParaSite" id="Hba_16778">
    <property type="protein sequence ID" value="Hba_16778"/>
    <property type="gene ID" value="Hba_16778"/>
</dbReference>
<evidence type="ECO:0000313" key="16">
    <source>
        <dbReference type="WBParaSite" id="Hba_16778"/>
    </source>
</evidence>
<keyword evidence="6" id="KW-0949">S-adenosyl-L-methionine</keyword>
<keyword evidence="11" id="KW-0472">Membrane</keyword>
<dbReference type="GO" id="GO:0010629">
    <property type="term" value="P:negative regulation of gene expression"/>
    <property type="evidence" value="ECO:0007669"/>
    <property type="project" value="TreeGrafter"/>
</dbReference>
<evidence type="ECO:0000259" key="12">
    <source>
        <dbReference type="PROSITE" id="PS50280"/>
    </source>
</evidence>
<evidence type="ECO:0000256" key="6">
    <source>
        <dbReference type="ARBA" id="ARBA00022691"/>
    </source>
</evidence>
<dbReference type="PROSITE" id="PS50982">
    <property type="entry name" value="MBD"/>
    <property type="match status" value="1"/>
</dbReference>
<evidence type="ECO:0000313" key="15">
    <source>
        <dbReference type="Proteomes" id="UP000095283"/>
    </source>
</evidence>
<dbReference type="InterPro" id="IPR036890">
    <property type="entry name" value="HATPase_C_sf"/>
</dbReference>
<keyword evidence="5" id="KW-0808">Transferase</keyword>
<dbReference type="Pfam" id="PF05033">
    <property type="entry name" value="Pre-SET"/>
    <property type="match status" value="1"/>
</dbReference>
<evidence type="ECO:0000256" key="8">
    <source>
        <dbReference type="ARBA" id="ARBA00022833"/>
    </source>
</evidence>
<feature type="domain" description="SET" evidence="12">
    <location>
        <begin position="827"/>
        <end position="954"/>
    </location>
</feature>
<sequence>MDGSENYVKGPCTSKKKQSINFDDLKQKASDLLNNALNDPSCQWVVLGDEERQMIKNRCQTLFKWFCYLPLSSLSDHTAVSGVNYEENSLDEPCFELNASKYVVERYIEKGTVDFEREFGMEIDQLIISLLFGIWEDQNKSNVNFAPLCEALQMDKSTYNMVKQFLRGEENGHKTAKDLIEVSEWPLNVDWSSIKFSEEEWFEEDFYEFDRIVREEAARQWEVQKLFPQGESEAVALLLQPGQLCLARADRDDALNLSEARVLNRTSTLVYQLAFLENVSTEDVNPVDIAVPSLPLYDPDVKRTNYIGLRVTAMVKSPYCDDEAIWCTGTIGNAPNLTHNKEFLVHLNLFYNTLNFFDDGFDLYVKAPFDSCDVEARTAAKIDKGSVYQLIQQNPERRRFIQKYFEKYPDWPLVRMKKPAPPERPAQAIMAYDRHHHRTNTYVVHVDRSMCVLRFPTKTSVPGANCFEYPCPYNHSHNDELLFRGSPRLHAVTLENFGNNNMSARRMAKNRSQFDVVQPDRSVPEKTKPTARKSSISLPRIDGGTPYLQSQYENGGMNKMDPREIEQRKRRENLYKVVPRNSIGQLSSRCQTYHDECSSECLHGLDCDPYDPKFQTCSPLHIPMMCGWQRIMYLYQLPGKHKGGDKRILYRAPCGRSLTSMDFIAKFLRESDSELTIDLFTFDPLVDTHTFVEVPENSVKSADYAKGLEQMPIPAVNMIDDEEPPQIFYGARRFPYNDQVDVSTISRDFCSGCTCEDDCSNPAQCECQQLTRSNVMRLANSFRPKEFGYRNRMLQGITISGIFECNDNCGCQRKRCFNRVVQHPIKYPIQIYKTAQSGWGVRALTDIPKGAFIANYVGALLTDSIADTLKKGEDEYFADLDLNDARDLKKMFFFRNYGSLFLIFILLKFLNHSCDPNVYVQHVLVDTHDLRLPWSAFFSKRKIKAGETDCVNASYNIGVADSLSALRYQRISPIEHILLRPDTYIGSTAVVEDMPRWIFDRVSKRMNRLCVSYPPGLLKIFDEILVNAADNKQRDHTMKEIRIIVDKFVNYCSLILFLFSYYAFFNF</sequence>
<dbReference type="SMART" id="SM00468">
    <property type="entry name" value="PreSET"/>
    <property type="match status" value="1"/>
</dbReference>
<dbReference type="PANTHER" id="PTHR46024">
    <property type="entry name" value="HISTONE-LYSINE N-METHYLTRANSFERASE EGGLESS"/>
    <property type="match status" value="1"/>
</dbReference>
<evidence type="ECO:0000256" key="11">
    <source>
        <dbReference type="SAM" id="Phobius"/>
    </source>
</evidence>
<accession>A0A1I7XH15</accession>
<evidence type="ECO:0000256" key="5">
    <source>
        <dbReference type="ARBA" id="ARBA00022679"/>
    </source>
</evidence>
<dbReference type="PROSITE" id="PS50867">
    <property type="entry name" value="PRE_SET"/>
    <property type="match status" value="1"/>
</dbReference>
<keyword evidence="9" id="KW-0539">Nucleus</keyword>
<dbReference type="SUPFAM" id="SSF82199">
    <property type="entry name" value="SET domain"/>
    <property type="match status" value="1"/>
</dbReference>
<dbReference type="SMART" id="SM00317">
    <property type="entry name" value="SET"/>
    <property type="match status" value="1"/>
</dbReference>
<dbReference type="InterPro" id="IPR016177">
    <property type="entry name" value="DNA-bd_dom_sf"/>
</dbReference>
<dbReference type="Gene3D" id="3.30.565.10">
    <property type="entry name" value="Histidine kinase-like ATPase, C-terminal domain"/>
    <property type="match status" value="1"/>
</dbReference>
<keyword evidence="11" id="KW-0812">Transmembrane</keyword>
<evidence type="ECO:0000256" key="9">
    <source>
        <dbReference type="ARBA" id="ARBA00023242"/>
    </source>
</evidence>
<dbReference type="Proteomes" id="UP000095283">
    <property type="component" value="Unplaced"/>
</dbReference>
<keyword evidence="3" id="KW-0158">Chromosome</keyword>
<evidence type="ECO:0000256" key="4">
    <source>
        <dbReference type="ARBA" id="ARBA00022603"/>
    </source>
</evidence>
<dbReference type="SUPFAM" id="SSF55874">
    <property type="entry name" value="ATPase domain of HSP90 chaperone/DNA topoisomerase II/histidine kinase"/>
    <property type="match status" value="1"/>
</dbReference>
<proteinExistence type="predicted"/>
<feature type="transmembrane region" description="Helical" evidence="11">
    <location>
        <begin position="1048"/>
        <end position="1065"/>
    </location>
</feature>
<keyword evidence="7" id="KW-0479">Metal-binding</keyword>
<feature type="region of interest" description="Disordered" evidence="10">
    <location>
        <begin position="510"/>
        <end position="559"/>
    </location>
</feature>
<dbReference type="GO" id="GO:0008270">
    <property type="term" value="F:zinc ion binding"/>
    <property type="evidence" value="ECO:0007669"/>
    <property type="project" value="InterPro"/>
</dbReference>
<evidence type="ECO:0000256" key="2">
    <source>
        <dbReference type="ARBA" id="ARBA00004286"/>
    </source>
</evidence>
<dbReference type="GO" id="GO:0032259">
    <property type="term" value="P:methylation"/>
    <property type="evidence" value="ECO:0007669"/>
    <property type="project" value="UniProtKB-KW"/>
</dbReference>
<organism evidence="15 16">
    <name type="scientific">Heterorhabditis bacteriophora</name>
    <name type="common">Entomopathogenic nematode worm</name>
    <dbReference type="NCBI Taxonomy" id="37862"/>
    <lineage>
        <taxon>Eukaryota</taxon>
        <taxon>Metazoa</taxon>
        <taxon>Ecdysozoa</taxon>
        <taxon>Nematoda</taxon>
        <taxon>Chromadorea</taxon>
        <taxon>Rhabditida</taxon>
        <taxon>Rhabditina</taxon>
        <taxon>Rhabditomorpha</taxon>
        <taxon>Strongyloidea</taxon>
        <taxon>Heterorhabditidae</taxon>
        <taxon>Heterorhabditis</taxon>
    </lineage>
</organism>
<feature type="domain" description="MBD" evidence="14">
    <location>
        <begin position="614"/>
        <end position="687"/>
    </location>
</feature>
<reference evidence="16" key="1">
    <citation type="submission" date="2016-11" db="UniProtKB">
        <authorList>
            <consortium name="WormBaseParasite"/>
        </authorList>
    </citation>
    <scope>IDENTIFICATION</scope>
</reference>
<protein>
    <submittedName>
        <fullName evidence="16">C3H1-type domain-containing protein</fullName>
    </submittedName>
</protein>
<keyword evidence="4" id="KW-0489">Methyltransferase</keyword>
<evidence type="ECO:0000259" key="14">
    <source>
        <dbReference type="PROSITE" id="PS50982"/>
    </source>
</evidence>
<evidence type="ECO:0000256" key="3">
    <source>
        <dbReference type="ARBA" id="ARBA00022454"/>
    </source>
</evidence>
<dbReference type="AlphaFoldDB" id="A0A1I7XH15"/>
<dbReference type="Gene3D" id="2.170.270.10">
    <property type="entry name" value="SET domain"/>
    <property type="match status" value="1"/>
</dbReference>
<dbReference type="GO" id="GO:0005634">
    <property type="term" value="C:nucleus"/>
    <property type="evidence" value="ECO:0007669"/>
    <property type="project" value="UniProtKB-SubCell"/>
</dbReference>
<dbReference type="GO" id="GO:0046974">
    <property type="term" value="F:histone H3K9 methyltransferase activity"/>
    <property type="evidence" value="ECO:0007669"/>
    <property type="project" value="UniProtKB-ARBA"/>
</dbReference>
<dbReference type="Pfam" id="PF01429">
    <property type="entry name" value="MBD"/>
    <property type="match status" value="1"/>
</dbReference>
<keyword evidence="11" id="KW-1133">Transmembrane helix</keyword>
<dbReference type="InterPro" id="IPR046341">
    <property type="entry name" value="SET_dom_sf"/>
</dbReference>
<evidence type="ECO:0000256" key="10">
    <source>
        <dbReference type="SAM" id="MobiDB-lite"/>
    </source>
</evidence>
<feature type="domain" description="Pre-SET" evidence="13">
    <location>
        <begin position="751"/>
        <end position="824"/>
    </location>
</feature>
<keyword evidence="15" id="KW-1185">Reference proteome</keyword>
<dbReference type="InterPro" id="IPR001739">
    <property type="entry name" value="Methyl_CpG_DNA-bd"/>
</dbReference>
<dbReference type="PROSITE" id="PS50280">
    <property type="entry name" value="SET"/>
    <property type="match status" value="1"/>
</dbReference>
<dbReference type="Pfam" id="PF00856">
    <property type="entry name" value="SET"/>
    <property type="match status" value="1"/>
</dbReference>
<dbReference type="InterPro" id="IPR051516">
    <property type="entry name" value="SETDB_methyltransferase"/>
</dbReference>